<dbReference type="Gene3D" id="3.40.50.10880">
    <property type="entry name" value="Uncharacterised protein PF01937, DUF89, domain 3"/>
    <property type="match status" value="1"/>
</dbReference>
<protein>
    <submittedName>
        <fullName evidence="2">DUF89 family protein</fullName>
    </submittedName>
</protein>
<sequence>MRTGKYCRECLLRSEERKVEQEQNWEKKQLFLDQVRAALRDEDLELSPPEYLAEFTELYERHFGAQTAFDPLKRHFNELMLKKEPEIRKRIEASEDPVATAIQAAQAGNYIDYIALGEIDGDQLEQLLFQNGEKGLKPEVYDSFKADLSSAKNLVYITDNCGEIVVDKVLIQELKKFYPQVDVTVIVRGAGVANDASMEDAVQVGLSDEARVIGNGTRIAGTSLNRISREAKEIIGRADVIIAKGQGNYETLSGCGLNVYYLFLCKCDYFVKRFEGEYLQHMFIKEM</sequence>
<dbReference type="RefSeq" id="WP_024728226.1">
    <property type="nucleotide sequence ID" value="NZ_JACOOS010000001.1"/>
</dbReference>
<dbReference type="PIRSF" id="PIRSF006593">
    <property type="entry name" value="UCP006593"/>
    <property type="match status" value="1"/>
</dbReference>
<name>A0ABR7FPA2_9FIRM</name>
<dbReference type="SUPFAM" id="SSF111321">
    <property type="entry name" value="AF1104-like"/>
    <property type="match status" value="1"/>
</dbReference>
<reference evidence="2 3" key="1">
    <citation type="submission" date="2020-08" db="EMBL/GenBank/DDBJ databases">
        <title>Genome public.</title>
        <authorList>
            <person name="Liu C."/>
            <person name="Sun Q."/>
        </authorList>
    </citation>
    <scope>NUCLEOTIDE SEQUENCE [LARGE SCALE GENOMIC DNA]</scope>
    <source>
        <strain evidence="2 3">NSJ-7</strain>
    </source>
</reference>
<evidence type="ECO:0000313" key="3">
    <source>
        <dbReference type="Proteomes" id="UP000635828"/>
    </source>
</evidence>
<dbReference type="InterPro" id="IPR014444">
    <property type="entry name" value="PH1575-like"/>
</dbReference>
<feature type="domain" description="Damage-control phosphatase ARMT1-like metal-binding" evidence="1">
    <location>
        <begin position="5"/>
        <end position="276"/>
    </location>
</feature>
<dbReference type="Gene3D" id="1.10.285.20">
    <property type="entry name" value="Uncharacterised protein PF01937, DUF89, domain 2"/>
    <property type="match status" value="1"/>
</dbReference>
<organism evidence="2 3">
    <name type="scientific">Anaerostipes hominis</name>
    <name type="common">ex Liu et al. 2021</name>
    <dbReference type="NCBI Taxonomy" id="2763018"/>
    <lineage>
        <taxon>Bacteria</taxon>
        <taxon>Bacillati</taxon>
        <taxon>Bacillota</taxon>
        <taxon>Clostridia</taxon>
        <taxon>Lachnospirales</taxon>
        <taxon>Lachnospiraceae</taxon>
        <taxon>Anaerostipes</taxon>
    </lineage>
</organism>
<dbReference type="InterPro" id="IPR002791">
    <property type="entry name" value="ARMT1-like_metal-bd"/>
</dbReference>
<proteinExistence type="predicted"/>
<comment type="caution">
    <text evidence="2">The sequence shown here is derived from an EMBL/GenBank/DDBJ whole genome shotgun (WGS) entry which is preliminary data.</text>
</comment>
<evidence type="ECO:0000313" key="2">
    <source>
        <dbReference type="EMBL" id="MBC5676281.1"/>
    </source>
</evidence>
<keyword evidence="3" id="KW-1185">Reference proteome</keyword>
<dbReference type="EMBL" id="JACOOS010000001">
    <property type="protein sequence ID" value="MBC5676281.1"/>
    <property type="molecule type" value="Genomic_DNA"/>
</dbReference>
<dbReference type="InterPro" id="IPR036075">
    <property type="entry name" value="ARMT-1-like_metal-bd_sf"/>
</dbReference>
<accession>A0ABR7FPA2</accession>
<evidence type="ECO:0000259" key="1">
    <source>
        <dbReference type="Pfam" id="PF01937"/>
    </source>
</evidence>
<dbReference type="Pfam" id="PF01937">
    <property type="entry name" value="ARMT1-like_dom"/>
    <property type="match status" value="1"/>
</dbReference>
<dbReference type="Proteomes" id="UP000635828">
    <property type="component" value="Unassembled WGS sequence"/>
</dbReference>
<gene>
    <name evidence="2" type="ORF">H8S22_01205</name>
</gene>